<keyword evidence="2 5" id="KW-0812">Transmembrane</keyword>
<comment type="subcellular location">
    <subcellularLocation>
        <location evidence="1">Membrane</location>
        <topology evidence="1">Multi-pass membrane protein</topology>
    </subcellularLocation>
</comment>
<evidence type="ECO:0000256" key="4">
    <source>
        <dbReference type="ARBA" id="ARBA00023136"/>
    </source>
</evidence>
<feature type="transmembrane region" description="Helical" evidence="5">
    <location>
        <begin position="127"/>
        <end position="149"/>
    </location>
</feature>
<feature type="transmembrane region" description="Helical" evidence="5">
    <location>
        <begin position="169"/>
        <end position="188"/>
    </location>
</feature>
<comment type="caution">
    <text evidence="6">The sequence shown here is derived from an EMBL/GenBank/DDBJ whole genome shotgun (WGS) entry which is preliminary data.</text>
</comment>
<dbReference type="InterPro" id="IPR050186">
    <property type="entry name" value="TPT_transporter"/>
</dbReference>
<feature type="transmembrane region" description="Helical" evidence="5">
    <location>
        <begin position="294"/>
        <end position="311"/>
    </location>
</feature>
<evidence type="ECO:0000256" key="2">
    <source>
        <dbReference type="ARBA" id="ARBA00022692"/>
    </source>
</evidence>
<keyword evidence="4 5" id="KW-0472">Membrane</keyword>
<dbReference type="PANTHER" id="PTHR11132">
    <property type="entry name" value="SOLUTE CARRIER FAMILY 35"/>
    <property type="match status" value="1"/>
</dbReference>
<dbReference type="OrthoDB" id="424660at2759"/>
<dbReference type="OMA" id="FIYATIS"/>
<evidence type="ECO:0000256" key="3">
    <source>
        <dbReference type="ARBA" id="ARBA00022989"/>
    </source>
</evidence>
<keyword evidence="7" id="KW-1185">Reference proteome</keyword>
<feature type="transmembrane region" description="Helical" evidence="5">
    <location>
        <begin position="337"/>
        <end position="357"/>
    </location>
</feature>
<evidence type="ECO:0000256" key="1">
    <source>
        <dbReference type="ARBA" id="ARBA00004141"/>
    </source>
</evidence>
<keyword evidence="3 5" id="KW-1133">Transmembrane helix</keyword>
<evidence type="ECO:0000256" key="5">
    <source>
        <dbReference type="SAM" id="Phobius"/>
    </source>
</evidence>
<feature type="transmembrane region" description="Helical" evidence="5">
    <location>
        <begin position="194"/>
        <end position="215"/>
    </location>
</feature>
<organism evidence="6 7">
    <name type="scientific">Symbiodinium microadriaticum</name>
    <name type="common">Dinoflagellate</name>
    <name type="synonym">Zooxanthella microadriatica</name>
    <dbReference type="NCBI Taxonomy" id="2951"/>
    <lineage>
        <taxon>Eukaryota</taxon>
        <taxon>Sar</taxon>
        <taxon>Alveolata</taxon>
        <taxon>Dinophyceae</taxon>
        <taxon>Suessiales</taxon>
        <taxon>Symbiodiniaceae</taxon>
        <taxon>Symbiodinium</taxon>
    </lineage>
</organism>
<proteinExistence type="predicted"/>
<dbReference type="Proteomes" id="UP000186817">
    <property type="component" value="Unassembled WGS sequence"/>
</dbReference>
<feature type="transmembrane region" description="Helical" evidence="5">
    <location>
        <begin position="260"/>
        <end position="282"/>
    </location>
</feature>
<evidence type="ECO:0000313" key="7">
    <source>
        <dbReference type="Proteomes" id="UP000186817"/>
    </source>
</evidence>
<evidence type="ECO:0000313" key="6">
    <source>
        <dbReference type="EMBL" id="OLQ12254.1"/>
    </source>
</evidence>
<name>A0A1Q9EXT1_SYMMI</name>
<protein>
    <recommendedName>
        <fullName evidence="8">Sugar phosphate transporter domain-containing protein</fullName>
    </recommendedName>
</protein>
<feature type="transmembrane region" description="Helical" evidence="5">
    <location>
        <begin position="369"/>
        <end position="391"/>
    </location>
</feature>
<feature type="transmembrane region" description="Helical" evidence="5">
    <location>
        <begin position="227"/>
        <end position="248"/>
    </location>
</feature>
<accession>A0A1Q9EXT1</accession>
<feature type="transmembrane region" description="Helical" evidence="5">
    <location>
        <begin position="38"/>
        <end position="57"/>
    </location>
</feature>
<gene>
    <name evidence="6" type="ORF">AK812_SmicGene3835</name>
</gene>
<dbReference type="AlphaFoldDB" id="A0A1Q9EXT1"/>
<sequence length="421" mass="44794">MGSLWLSSGNSLDQFGEILPTTTPTPSAAMVRYRRRRCIIYGAAAVAATCAASPAAVMTMQSLVKQGAPSLAALTVGLLLYAFSAEGSSVPILLVFFGAQTGMNLYVKTVLSQLVLDEDQGLRGVPIGFLMTAIQQLVAFLAFCCFLAFGRLVGSPYEVRKLTSTRERVAVLCFSAAFALNIGLNNFSQTMLSLSVNLIIRSCLPLSTAVAELALGSLAQRPPLTGLQWALMLAGVLGTVCVSCVKGAAQDVDSAEFSPLGLFCAVLSICAGALNMVLAGILGTSIKLNPLDSTFYMAVPAGLIMILFSFVEHPVHSWQDFPAVTDWAIVQEVLSRYPWAMLPVVTSGVFAFVYNCLQYALVQKLSATHAAFAGSFNMAATIAFSLCLGYEQIPDGWHGRLFLLAIAGNIAAFTAFNVLRY</sequence>
<dbReference type="EMBL" id="LSRX01000046">
    <property type="protein sequence ID" value="OLQ12254.1"/>
    <property type="molecule type" value="Genomic_DNA"/>
</dbReference>
<feature type="transmembrane region" description="Helical" evidence="5">
    <location>
        <begin position="397"/>
        <end position="419"/>
    </location>
</feature>
<reference evidence="6 7" key="1">
    <citation type="submission" date="2016-02" db="EMBL/GenBank/DDBJ databases">
        <title>Genome analysis of coral dinoflagellate symbionts highlights evolutionary adaptations to a symbiotic lifestyle.</title>
        <authorList>
            <person name="Aranda M."/>
            <person name="Li Y."/>
            <person name="Liew Y.J."/>
            <person name="Baumgarten S."/>
            <person name="Simakov O."/>
            <person name="Wilson M."/>
            <person name="Piel J."/>
            <person name="Ashoor H."/>
            <person name="Bougouffa S."/>
            <person name="Bajic V.B."/>
            <person name="Ryu T."/>
            <person name="Ravasi T."/>
            <person name="Bayer T."/>
            <person name="Micklem G."/>
            <person name="Kim H."/>
            <person name="Bhak J."/>
            <person name="Lajeunesse T.C."/>
            <person name="Voolstra C.R."/>
        </authorList>
    </citation>
    <scope>NUCLEOTIDE SEQUENCE [LARGE SCALE GENOMIC DNA]</scope>
    <source>
        <strain evidence="6 7">CCMP2467</strain>
    </source>
</reference>
<evidence type="ECO:0008006" key="8">
    <source>
        <dbReference type="Google" id="ProtNLM"/>
    </source>
</evidence>
<dbReference type="GO" id="GO:0016020">
    <property type="term" value="C:membrane"/>
    <property type="evidence" value="ECO:0007669"/>
    <property type="project" value="UniProtKB-SubCell"/>
</dbReference>